<evidence type="ECO:0008006" key="9">
    <source>
        <dbReference type="Google" id="ProtNLM"/>
    </source>
</evidence>
<keyword evidence="3" id="KW-0819">tRNA processing</keyword>
<dbReference type="Gene3D" id="2.130.10.10">
    <property type="entry name" value="YVTN repeat-like/Quinoprotein amine dehydrogenase"/>
    <property type="match status" value="2"/>
</dbReference>
<dbReference type="SUPFAM" id="SSF50978">
    <property type="entry name" value="WD40 repeat-like"/>
    <property type="match status" value="1"/>
</dbReference>
<evidence type="ECO:0000256" key="5">
    <source>
        <dbReference type="ARBA" id="ARBA00023242"/>
    </source>
</evidence>
<dbReference type="OrthoDB" id="371245at2759"/>
<dbReference type="GO" id="GO:0036265">
    <property type="term" value="P:RNA (guanine-N7)-methylation"/>
    <property type="evidence" value="ECO:0007669"/>
    <property type="project" value="InterPro"/>
</dbReference>
<comment type="caution">
    <text evidence="7">The sequence shown here is derived from an EMBL/GenBank/DDBJ whole genome shotgun (WGS) entry which is preliminary data.</text>
</comment>
<reference evidence="8" key="1">
    <citation type="submission" date="2017-04" db="EMBL/GenBank/DDBJ databases">
        <title>Plasmodium gonderi genome.</title>
        <authorList>
            <person name="Arisue N."/>
            <person name="Honma H."/>
            <person name="Kawai S."/>
            <person name="Tougan T."/>
            <person name="Tanabe K."/>
            <person name="Horii T."/>
        </authorList>
    </citation>
    <scope>NUCLEOTIDE SEQUENCE [LARGE SCALE GENOMIC DNA]</scope>
    <source>
        <strain evidence="8">ATCC 30045</strain>
    </source>
</reference>
<dbReference type="InterPro" id="IPR028884">
    <property type="entry name" value="Trm82"/>
</dbReference>
<dbReference type="RefSeq" id="XP_028545716.1">
    <property type="nucleotide sequence ID" value="XM_028689915.1"/>
</dbReference>
<feature type="repeat" description="WD" evidence="6">
    <location>
        <begin position="67"/>
        <end position="99"/>
    </location>
</feature>
<keyword evidence="2 6" id="KW-0853">WD repeat</keyword>
<comment type="subcellular location">
    <subcellularLocation>
        <location evidence="1">Nucleus</location>
    </subcellularLocation>
</comment>
<dbReference type="GO" id="GO:0005634">
    <property type="term" value="C:nucleus"/>
    <property type="evidence" value="ECO:0007669"/>
    <property type="project" value="UniProtKB-SubCell"/>
</dbReference>
<protein>
    <recommendedName>
        <fullName evidence="9">WD domain, G-beta repeat domain containing protein</fullName>
    </recommendedName>
</protein>
<dbReference type="GeneID" id="39749870"/>
<accession>A0A1Y1JPE0</accession>
<dbReference type="PROSITE" id="PS50082">
    <property type="entry name" value="WD_REPEATS_2"/>
    <property type="match status" value="1"/>
</dbReference>
<dbReference type="PANTHER" id="PTHR16288">
    <property type="entry name" value="WD40 REPEAT PROTEIN 4"/>
    <property type="match status" value="1"/>
</dbReference>
<dbReference type="AlphaFoldDB" id="A0A1Y1JPE0"/>
<dbReference type="Proteomes" id="UP000195521">
    <property type="component" value="Unassembled WGS sequence"/>
</dbReference>
<evidence type="ECO:0000256" key="4">
    <source>
        <dbReference type="ARBA" id="ARBA00022737"/>
    </source>
</evidence>
<evidence type="ECO:0000256" key="6">
    <source>
        <dbReference type="PROSITE-ProRule" id="PRU00221"/>
    </source>
</evidence>
<keyword evidence="4" id="KW-0677">Repeat</keyword>
<dbReference type="PANTHER" id="PTHR16288:SF0">
    <property type="entry name" value="TRNA (GUANINE-N(7)-)-METHYLTRANSFERASE NON-CATALYTIC SUBUNIT WDR4"/>
    <property type="match status" value="1"/>
</dbReference>
<dbReference type="GO" id="GO:0006400">
    <property type="term" value="P:tRNA modification"/>
    <property type="evidence" value="ECO:0007669"/>
    <property type="project" value="TreeGrafter"/>
</dbReference>
<dbReference type="InterPro" id="IPR001680">
    <property type="entry name" value="WD40_rpt"/>
</dbReference>
<keyword evidence="5" id="KW-0539">Nucleus</keyword>
<evidence type="ECO:0000256" key="1">
    <source>
        <dbReference type="ARBA" id="ARBA00004123"/>
    </source>
</evidence>
<dbReference type="SMART" id="SM00320">
    <property type="entry name" value="WD40"/>
    <property type="match status" value="3"/>
</dbReference>
<dbReference type="InterPro" id="IPR015943">
    <property type="entry name" value="WD40/YVTN_repeat-like_dom_sf"/>
</dbReference>
<dbReference type="EMBL" id="BDQF01000014">
    <property type="protein sequence ID" value="GAW83127.1"/>
    <property type="molecule type" value="Genomic_DNA"/>
</dbReference>
<evidence type="ECO:0000256" key="2">
    <source>
        <dbReference type="ARBA" id="ARBA00022574"/>
    </source>
</evidence>
<dbReference type="GO" id="GO:0043527">
    <property type="term" value="C:tRNA methyltransferase complex"/>
    <property type="evidence" value="ECO:0007669"/>
    <property type="project" value="TreeGrafter"/>
</dbReference>
<dbReference type="Pfam" id="PF00400">
    <property type="entry name" value="WD40"/>
    <property type="match status" value="1"/>
</dbReference>
<sequence>MRKRKFGKGPIPIINEINDNVDEDEKKYIYPSIAKSPIIHHNEYIIYGYGSSLILYSMKEKKCVKKIDEHENALRSLDVNINKKYFLTSGDDKIIVIYDEHWSVCYKIIHKKKIVKAYFLKCLKEEDNTFEILFIDKYGDVYLFDLNMVRSGGACLNKEHGDPVKRENNSTTADTIHTIKLKYLIDSLNEIQEKDEDLFFMNNFEKMLHDGQAGTEIEGDTVENLDSTNAEICQVKSVENEEGLREEPILQESLMQKQSKLELMKKKLERHYFENFQNEKLMHPILTCNSAVISLYYDNKFLIIGDRDEKIRIIKNKKMNQIYNFYLKHKLFITSLVLINPTIFCSASADCYLYMWDIKTKEVIDSLYLDFSFLSKLAKGNVSFKSSCHLNKYKFIINTLNFNENNSTIYATAENLKGILIIPLTINNITKQLVKFNKEEVSFFPLHYDVLSFIVLSYNNVDSVIFVDRSKGHLHQIKLTSHGKFHDEVTTLDQHTFFEGRGQRDIGLINYWKHTTIEDDAY</sequence>
<dbReference type="InterPro" id="IPR036322">
    <property type="entry name" value="WD40_repeat_dom_sf"/>
</dbReference>
<name>A0A1Y1JPE0_PLAGO</name>
<dbReference type="OMA" id="INEHIFC"/>
<evidence type="ECO:0000313" key="8">
    <source>
        <dbReference type="Proteomes" id="UP000195521"/>
    </source>
</evidence>
<proteinExistence type="predicted"/>
<gene>
    <name evidence="7" type="ORF">PGO_133990</name>
</gene>
<dbReference type="GO" id="GO:0005829">
    <property type="term" value="C:cytosol"/>
    <property type="evidence" value="ECO:0007669"/>
    <property type="project" value="TreeGrafter"/>
</dbReference>
<evidence type="ECO:0000313" key="7">
    <source>
        <dbReference type="EMBL" id="GAW83127.1"/>
    </source>
</evidence>
<organism evidence="7 8">
    <name type="scientific">Plasmodium gonderi</name>
    <dbReference type="NCBI Taxonomy" id="77519"/>
    <lineage>
        <taxon>Eukaryota</taxon>
        <taxon>Sar</taxon>
        <taxon>Alveolata</taxon>
        <taxon>Apicomplexa</taxon>
        <taxon>Aconoidasida</taxon>
        <taxon>Haemosporida</taxon>
        <taxon>Plasmodiidae</taxon>
        <taxon>Plasmodium</taxon>
        <taxon>Plasmodium (Plasmodium)</taxon>
    </lineage>
</organism>
<evidence type="ECO:0000256" key="3">
    <source>
        <dbReference type="ARBA" id="ARBA00022694"/>
    </source>
</evidence>
<keyword evidence="8" id="KW-1185">Reference proteome</keyword>